<evidence type="ECO:0000256" key="4">
    <source>
        <dbReference type="ARBA" id="ARBA00023295"/>
    </source>
</evidence>
<dbReference type="Gene3D" id="3.20.20.80">
    <property type="entry name" value="Glycosidases"/>
    <property type="match status" value="1"/>
</dbReference>
<dbReference type="SUPFAM" id="SSF51445">
    <property type="entry name" value="(Trans)glycosidases"/>
    <property type="match status" value="1"/>
</dbReference>
<protein>
    <recommendedName>
        <fullName evidence="2">beta-glucosidase</fullName>
        <ecNumber evidence="2">3.2.1.21</ecNumber>
    </recommendedName>
</protein>
<dbReference type="EC" id="3.2.1.21" evidence="2"/>
<dbReference type="PANTHER" id="PTHR10353">
    <property type="entry name" value="GLYCOSYL HYDROLASE"/>
    <property type="match status" value="1"/>
</dbReference>
<keyword evidence="3 7" id="KW-0378">Hydrolase</keyword>
<comment type="similarity">
    <text evidence="1 6">Belongs to the glycosyl hydrolase 1 family.</text>
</comment>
<dbReference type="GO" id="GO:0008422">
    <property type="term" value="F:beta-glucosidase activity"/>
    <property type="evidence" value="ECO:0007669"/>
    <property type="project" value="UniProtKB-EC"/>
</dbReference>
<evidence type="ECO:0000256" key="5">
    <source>
        <dbReference type="PROSITE-ProRule" id="PRU10055"/>
    </source>
</evidence>
<evidence type="ECO:0000256" key="1">
    <source>
        <dbReference type="ARBA" id="ARBA00010838"/>
    </source>
</evidence>
<evidence type="ECO:0000256" key="2">
    <source>
        <dbReference type="ARBA" id="ARBA00012744"/>
    </source>
</evidence>
<sequence>MCHHTIFFNPIFPYFYRLKPAFYRSIFLKFPRLLSKLGDLVKDGKIGITNVVSKIEPISNKEKDIFAAKIADQFINGWYHDPIIFGKYPEELFEILENININIPITDLDLISQKIDFFGVNYYTRQLIAYDEKNPMRFKHIEGTLKKTEMGWEIYPKGLYDMLIKLNKKYNIPLYITENGMAGPDKLENGKVHDEYRIKYLKEHFEKSLDAIKYGVDLRGYFIWSFMDNFEWALGYSKRFGIVYVNYDNQKRYLKDSAEWYKLFLKEGK</sequence>
<accession>A0A1M5AEC6</accession>
<dbReference type="GO" id="GO:0005829">
    <property type="term" value="C:cytosol"/>
    <property type="evidence" value="ECO:0007669"/>
    <property type="project" value="TreeGrafter"/>
</dbReference>
<proteinExistence type="inferred from homology"/>
<organism evidence="7 8">
    <name type="scientific">Marinitoga hydrogenitolerans (strain DSM 16785 / JCM 12826 / AT1271)</name>
    <dbReference type="NCBI Taxonomy" id="1122195"/>
    <lineage>
        <taxon>Bacteria</taxon>
        <taxon>Thermotogati</taxon>
        <taxon>Thermotogota</taxon>
        <taxon>Thermotogae</taxon>
        <taxon>Petrotogales</taxon>
        <taxon>Petrotogaceae</taxon>
        <taxon>Marinitoga</taxon>
    </lineage>
</organism>
<evidence type="ECO:0000256" key="6">
    <source>
        <dbReference type="RuleBase" id="RU003690"/>
    </source>
</evidence>
<keyword evidence="4" id="KW-0326">Glycosidase</keyword>
<dbReference type="PRINTS" id="PR00131">
    <property type="entry name" value="GLHYDRLASE1"/>
</dbReference>
<name>A0A1M5AEC6_MARH1</name>
<dbReference type="InterPro" id="IPR017853">
    <property type="entry name" value="GH"/>
</dbReference>
<keyword evidence="8" id="KW-1185">Reference proteome</keyword>
<dbReference type="EMBL" id="FQUI01000058">
    <property type="protein sequence ID" value="SHF28252.1"/>
    <property type="molecule type" value="Genomic_DNA"/>
</dbReference>
<dbReference type="InterPro" id="IPR018120">
    <property type="entry name" value="Glyco_hydro_1_AS"/>
</dbReference>
<feature type="active site" description="Nucleophile" evidence="5">
    <location>
        <position position="178"/>
    </location>
</feature>
<dbReference type="PANTHER" id="PTHR10353:SF36">
    <property type="entry name" value="LP05116P"/>
    <property type="match status" value="1"/>
</dbReference>
<dbReference type="AlphaFoldDB" id="A0A1M5AEC6"/>
<evidence type="ECO:0000313" key="7">
    <source>
        <dbReference type="EMBL" id="SHF28252.1"/>
    </source>
</evidence>
<reference evidence="7" key="1">
    <citation type="submission" date="2016-11" db="EMBL/GenBank/DDBJ databases">
        <authorList>
            <person name="Varghese N."/>
            <person name="Submissions S."/>
        </authorList>
    </citation>
    <scope>NUCLEOTIDE SEQUENCE [LARGE SCALE GENOMIC DNA]</scope>
    <source>
        <strain evidence="7">DSM 16785</strain>
    </source>
</reference>
<comment type="caution">
    <text evidence="7">The sequence shown here is derived from an EMBL/GenBank/DDBJ whole genome shotgun (WGS) entry which is preliminary data.</text>
</comment>
<evidence type="ECO:0000256" key="3">
    <source>
        <dbReference type="ARBA" id="ARBA00022801"/>
    </source>
</evidence>
<dbReference type="GO" id="GO:0016052">
    <property type="term" value="P:carbohydrate catabolic process"/>
    <property type="evidence" value="ECO:0007669"/>
    <property type="project" value="TreeGrafter"/>
</dbReference>
<dbReference type="Pfam" id="PF00232">
    <property type="entry name" value="Glyco_hydro_1"/>
    <property type="match status" value="1"/>
</dbReference>
<dbReference type="InterPro" id="IPR001360">
    <property type="entry name" value="Glyco_hydro_1"/>
</dbReference>
<dbReference type="Proteomes" id="UP000184334">
    <property type="component" value="Unassembled WGS sequence"/>
</dbReference>
<evidence type="ECO:0000313" key="8">
    <source>
        <dbReference type="Proteomes" id="UP000184334"/>
    </source>
</evidence>
<dbReference type="STRING" id="1122195.SAMN02745164_02161"/>
<dbReference type="PROSITE" id="PS00572">
    <property type="entry name" value="GLYCOSYL_HYDROL_F1_1"/>
    <property type="match status" value="1"/>
</dbReference>
<gene>
    <name evidence="7" type="ORF">SAMN02745164_02161</name>
</gene>